<accession>A0A1E3HVP6</accession>
<comment type="subcellular location">
    <subcellularLocation>
        <location evidence="1">Membrane</location>
        <topology evidence="1">Multi-pass membrane protein</topology>
    </subcellularLocation>
</comment>
<proteinExistence type="predicted"/>
<dbReference type="AlphaFoldDB" id="A0A1E3HVP6"/>
<gene>
    <name evidence="8" type="ORF">L202_03591</name>
</gene>
<keyword evidence="9" id="KW-1185">Reference proteome</keyword>
<evidence type="ECO:0000313" key="9">
    <source>
        <dbReference type="Proteomes" id="UP000094065"/>
    </source>
</evidence>
<protein>
    <recommendedName>
        <fullName evidence="7">EXS domain-containing protein</fullName>
    </recommendedName>
</protein>
<dbReference type="RefSeq" id="XP_018994498.1">
    <property type="nucleotide sequence ID" value="XM_019137472.1"/>
</dbReference>
<evidence type="ECO:0000256" key="6">
    <source>
        <dbReference type="SAM" id="Phobius"/>
    </source>
</evidence>
<dbReference type="PANTHER" id="PTHR10783:SF46">
    <property type="entry name" value="PROTEIN ERD1 HOMOLOG 2"/>
    <property type="match status" value="1"/>
</dbReference>
<dbReference type="EMBL" id="AWGJ01000005">
    <property type="protein sequence ID" value="ODN79651.1"/>
    <property type="molecule type" value="Genomic_DNA"/>
</dbReference>
<dbReference type="GO" id="GO:0005737">
    <property type="term" value="C:cytoplasm"/>
    <property type="evidence" value="ECO:0007669"/>
    <property type="project" value="TreeGrafter"/>
</dbReference>
<reference evidence="8 9" key="1">
    <citation type="submission" date="2016-06" db="EMBL/GenBank/DDBJ databases">
        <title>Evolution of pathogenesis and genome organization in the Tremellales.</title>
        <authorList>
            <person name="Cuomo C."/>
            <person name="Litvintseva A."/>
            <person name="Heitman J."/>
            <person name="Chen Y."/>
            <person name="Sun S."/>
            <person name="Springer D."/>
            <person name="Dromer F."/>
            <person name="Young S."/>
            <person name="Zeng Q."/>
            <person name="Chapman S."/>
            <person name="Gujja S."/>
            <person name="Saif S."/>
            <person name="Birren B."/>
        </authorList>
    </citation>
    <scope>NUCLEOTIDE SEQUENCE [LARGE SCALE GENOMIC DNA]</scope>
    <source>
        <strain evidence="8 9">CBS 6039</strain>
    </source>
</reference>
<dbReference type="OrthoDB" id="2159384at2759"/>
<keyword evidence="4 6" id="KW-0472">Membrane</keyword>
<dbReference type="STRING" id="1295533.A0A1E3HVP6"/>
<evidence type="ECO:0000313" key="8">
    <source>
        <dbReference type="EMBL" id="ODN79651.1"/>
    </source>
</evidence>
<evidence type="ECO:0000256" key="1">
    <source>
        <dbReference type="ARBA" id="ARBA00004141"/>
    </source>
</evidence>
<dbReference type="Proteomes" id="UP000094065">
    <property type="component" value="Unassembled WGS sequence"/>
</dbReference>
<evidence type="ECO:0000256" key="5">
    <source>
        <dbReference type="SAM" id="MobiDB-lite"/>
    </source>
</evidence>
<feature type="region of interest" description="Disordered" evidence="5">
    <location>
        <begin position="102"/>
        <end position="124"/>
    </location>
</feature>
<dbReference type="GeneID" id="30154900"/>
<keyword evidence="2 6" id="KW-0812">Transmembrane</keyword>
<sequence length="554" mass="61692">MDIDSPPAESFPTPQDPHSHINLPSFSASFPLPFRVLFLVGVALLLWAINLQVLSWIGLDMSWILDLRDDPGEGVEGLDDGVVGELVEEGALELVNSPRLRVEPPRHAGDQPPDTPIRPTSSRLVRPPSKSLHVGMYKLFAVYTAFVGAAWGLFWVLSGGGDEEAMEGCRWVPGLTALGVVTAVSVPWRGVGERERLGFRRAMKRILLPKLNDPIYFSDVILADILTSFAKVLGDLWISAAQIWNGNITQGRVGQTGVGKWITLAMVSLPYLLRFRQCLFEFHQSSYSSPRPLANALKYFSAFPVIFLSAAQKTVVTDIANSKGLSVQELAAQHASQWFGEHRLFRLWLLAVCVNSMYSFWWDVTMDWGLALLEVDTWLPRSEGGLALGSPGGRGRRAGFVETVKRLFGRSRDINHQRSPCPSPAPFPGSTPTSPTRAPITASLRAPSPSHTPTPTPSRSLLTHGLRQHLLLPDPLVYHLFTIIDLILRFTWSLKLSSHLHTISEIESGVFLMETLELVRRWMWVFVRAEWEAVKMGEGNRWGRGKVVWEGEDE</sequence>
<dbReference type="GO" id="GO:0016020">
    <property type="term" value="C:membrane"/>
    <property type="evidence" value="ECO:0007669"/>
    <property type="project" value="UniProtKB-SubCell"/>
</dbReference>
<dbReference type="InterPro" id="IPR004342">
    <property type="entry name" value="EXS_C"/>
</dbReference>
<keyword evidence="3 6" id="KW-1133">Transmembrane helix</keyword>
<evidence type="ECO:0000256" key="3">
    <source>
        <dbReference type="ARBA" id="ARBA00022989"/>
    </source>
</evidence>
<feature type="transmembrane region" description="Helical" evidence="6">
    <location>
        <begin position="139"/>
        <end position="158"/>
    </location>
</feature>
<dbReference type="PANTHER" id="PTHR10783">
    <property type="entry name" value="XENOTROPIC AND POLYTROPIC RETROVIRUS RECEPTOR 1-RELATED"/>
    <property type="match status" value="1"/>
</dbReference>
<name>A0A1E3HVP6_9TREE</name>
<evidence type="ECO:0000256" key="4">
    <source>
        <dbReference type="ARBA" id="ARBA00023136"/>
    </source>
</evidence>
<evidence type="ECO:0000259" key="7">
    <source>
        <dbReference type="PROSITE" id="PS51380"/>
    </source>
</evidence>
<evidence type="ECO:0000256" key="2">
    <source>
        <dbReference type="ARBA" id="ARBA00022692"/>
    </source>
</evidence>
<feature type="domain" description="EXS" evidence="7">
    <location>
        <begin position="254"/>
        <end position="554"/>
    </location>
</feature>
<feature type="region of interest" description="Disordered" evidence="5">
    <location>
        <begin position="414"/>
        <end position="460"/>
    </location>
</feature>
<comment type="caution">
    <text evidence="8">The sequence shown here is derived from an EMBL/GenBank/DDBJ whole genome shotgun (WGS) entry which is preliminary data.</text>
</comment>
<feature type="transmembrane region" description="Helical" evidence="6">
    <location>
        <begin position="36"/>
        <end position="59"/>
    </location>
</feature>
<organism evidence="8 9">
    <name type="scientific">Cryptococcus amylolentus CBS 6039</name>
    <dbReference type="NCBI Taxonomy" id="1295533"/>
    <lineage>
        <taxon>Eukaryota</taxon>
        <taxon>Fungi</taxon>
        <taxon>Dikarya</taxon>
        <taxon>Basidiomycota</taxon>
        <taxon>Agaricomycotina</taxon>
        <taxon>Tremellomycetes</taxon>
        <taxon>Tremellales</taxon>
        <taxon>Cryptococcaceae</taxon>
        <taxon>Cryptococcus</taxon>
    </lineage>
</organism>
<dbReference type="Pfam" id="PF03124">
    <property type="entry name" value="EXS"/>
    <property type="match status" value="1"/>
</dbReference>
<dbReference type="PROSITE" id="PS51380">
    <property type="entry name" value="EXS"/>
    <property type="match status" value="1"/>
</dbReference>